<dbReference type="AlphaFoldDB" id="A0A518H3J6"/>
<protein>
    <submittedName>
        <fullName evidence="1">Uncharacterized protein</fullName>
    </submittedName>
</protein>
<dbReference type="OrthoDB" id="9809583at2"/>
<proteinExistence type="predicted"/>
<dbReference type="Proteomes" id="UP000317835">
    <property type="component" value="Chromosome"/>
</dbReference>
<accession>A0A518H3J6</accession>
<keyword evidence="2" id="KW-1185">Reference proteome</keyword>
<gene>
    <name evidence="1" type="ORF">ElP_33030</name>
</gene>
<evidence type="ECO:0000313" key="1">
    <source>
        <dbReference type="EMBL" id="QDV35400.1"/>
    </source>
</evidence>
<sequence>MPSWFGNACHYISVIRDEVPERVHVYAADEDTEIRYDPPERPCLVLESRSRRSSRVRVQGPGGSEDGAIAPEGFLPGVRYVMRRDSGPVWTLSVRSLLRKRHALELAGGEAWVFDTPFFWKLRVTGTVRGSPDLLGCVGPTMRCWLFAIEPSRDSPDLLAAIAYLHQRWWHS</sequence>
<reference evidence="1 2" key="1">
    <citation type="submission" date="2019-02" db="EMBL/GenBank/DDBJ databases">
        <title>Deep-cultivation of Planctomycetes and their phenomic and genomic characterization uncovers novel biology.</title>
        <authorList>
            <person name="Wiegand S."/>
            <person name="Jogler M."/>
            <person name="Boedeker C."/>
            <person name="Pinto D."/>
            <person name="Vollmers J."/>
            <person name="Rivas-Marin E."/>
            <person name="Kohn T."/>
            <person name="Peeters S.H."/>
            <person name="Heuer A."/>
            <person name="Rast P."/>
            <person name="Oberbeckmann S."/>
            <person name="Bunk B."/>
            <person name="Jeske O."/>
            <person name="Meyerdierks A."/>
            <person name="Storesund J.E."/>
            <person name="Kallscheuer N."/>
            <person name="Luecker S."/>
            <person name="Lage O.M."/>
            <person name="Pohl T."/>
            <person name="Merkel B.J."/>
            <person name="Hornburger P."/>
            <person name="Mueller R.-W."/>
            <person name="Bruemmer F."/>
            <person name="Labrenz M."/>
            <person name="Spormann A.M."/>
            <person name="Op den Camp H."/>
            <person name="Overmann J."/>
            <person name="Amann R."/>
            <person name="Jetten M.S.M."/>
            <person name="Mascher T."/>
            <person name="Medema M.H."/>
            <person name="Devos D.P."/>
            <person name="Kaster A.-K."/>
            <person name="Ovreas L."/>
            <person name="Rohde M."/>
            <person name="Galperin M.Y."/>
            <person name="Jogler C."/>
        </authorList>
    </citation>
    <scope>NUCLEOTIDE SEQUENCE [LARGE SCALE GENOMIC DNA]</scope>
    <source>
        <strain evidence="1 2">ElP</strain>
    </source>
</reference>
<dbReference type="EMBL" id="CP036426">
    <property type="protein sequence ID" value="QDV35400.1"/>
    <property type="molecule type" value="Genomic_DNA"/>
</dbReference>
<organism evidence="1 2">
    <name type="scientific">Tautonia plasticadhaerens</name>
    <dbReference type="NCBI Taxonomy" id="2527974"/>
    <lineage>
        <taxon>Bacteria</taxon>
        <taxon>Pseudomonadati</taxon>
        <taxon>Planctomycetota</taxon>
        <taxon>Planctomycetia</taxon>
        <taxon>Isosphaerales</taxon>
        <taxon>Isosphaeraceae</taxon>
        <taxon>Tautonia</taxon>
    </lineage>
</organism>
<evidence type="ECO:0000313" key="2">
    <source>
        <dbReference type="Proteomes" id="UP000317835"/>
    </source>
</evidence>
<dbReference type="KEGG" id="tpla:ElP_33030"/>
<name>A0A518H3J6_9BACT</name>